<dbReference type="Proteomes" id="UP001178148">
    <property type="component" value="Unassembled WGS sequence"/>
</dbReference>
<accession>A0AA90NUI0</accession>
<gene>
    <name evidence="2" type="ORF">QS748_10560</name>
</gene>
<evidence type="ECO:0000313" key="2">
    <source>
        <dbReference type="EMBL" id="MDP0589595.1"/>
    </source>
</evidence>
<feature type="signal peptide" evidence="1">
    <location>
        <begin position="1"/>
        <end position="19"/>
    </location>
</feature>
<feature type="chain" id="PRO_5041736145" evidence="1">
    <location>
        <begin position="20"/>
        <end position="167"/>
    </location>
</feature>
<dbReference type="EMBL" id="JASXSV010000017">
    <property type="protein sequence ID" value="MDP0589595.1"/>
    <property type="molecule type" value="Genomic_DNA"/>
</dbReference>
<sequence length="167" mass="18769">MGPIVSKLIALALPIFIMANTIPGSYSAPAPSTMSTYNATEIVNASSIEGFNMTGPNLSHHNFSLDKYITTSYFSNLTIPLMFSVDHINGHNNEQINRATVSKTALYRDKRSADLESRCPEPIHWNIMANYTCNNPQRYMCLFDISTEAYRELCDYSPDFDRPGSKR</sequence>
<organism evidence="2 3">
    <name type="scientific">Candidatus Endonucleibacter bathymodioli</name>
    <dbReference type="NCBI Taxonomy" id="539814"/>
    <lineage>
        <taxon>Bacteria</taxon>
        <taxon>Pseudomonadati</taxon>
        <taxon>Pseudomonadota</taxon>
        <taxon>Gammaproteobacteria</taxon>
        <taxon>Oceanospirillales</taxon>
        <taxon>Endozoicomonadaceae</taxon>
        <taxon>Candidatus Endonucleibacter</taxon>
    </lineage>
</organism>
<evidence type="ECO:0000256" key="1">
    <source>
        <dbReference type="SAM" id="SignalP"/>
    </source>
</evidence>
<evidence type="ECO:0000313" key="3">
    <source>
        <dbReference type="Proteomes" id="UP001178148"/>
    </source>
</evidence>
<keyword evidence="3" id="KW-1185">Reference proteome</keyword>
<proteinExistence type="predicted"/>
<reference evidence="2 3" key="1">
    <citation type="journal article" date="2023" name="bioRxiv">
        <title>An intranuclear bacterial parasite of deep-sea mussels expresses apoptosis inhibitors acquired from its host.</title>
        <authorList>
            <person name="Gonzalez Porras M.A."/>
            <person name="Assie A."/>
            <person name="Tietjen M."/>
            <person name="Violette M."/>
            <person name="Kleiner M."/>
            <person name="Gruber-Vodicka H."/>
            <person name="Dubilier N."/>
            <person name="Leisch N."/>
        </authorList>
    </citation>
    <scope>NUCLEOTIDE SEQUENCE [LARGE SCALE GENOMIC DNA]</scope>
    <source>
        <strain evidence="2">IAP13</strain>
    </source>
</reference>
<keyword evidence="1" id="KW-0732">Signal</keyword>
<comment type="caution">
    <text evidence="2">The sequence shown here is derived from an EMBL/GenBank/DDBJ whole genome shotgun (WGS) entry which is preliminary data.</text>
</comment>
<protein>
    <submittedName>
        <fullName evidence="2">Uncharacterized protein</fullName>
    </submittedName>
</protein>
<name>A0AA90NUI0_9GAMM</name>
<dbReference type="AlphaFoldDB" id="A0AA90NUI0"/>